<dbReference type="Proteomes" id="UP001283361">
    <property type="component" value="Unassembled WGS sequence"/>
</dbReference>
<feature type="compositionally biased region" description="Acidic residues" evidence="1">
    <location>
        <begin position="69"/>
        <end position="78"/>
    </location>
</feature>
<dbReference type="AlphaFoldDB" id="A0AAE1CWS2"/>
<evidence type="ECO:0000313" key="2">
    <source>
        <dbReference type="EMBL" id="KAK3742144.1"/>
    </source>
</evidence>
<reference evidence="2" key="1">
    <citation type="journal article" date="2023" name="G3 (Bethesda)">
        <title>A reference genome for the long-term kleptoplast-retaining sea slug Elysia crispata morphotype clarki.</title>
        <authorList>
            <person name="Eastman K.E."/>
            <person name="Pendleton A.L."/>
            <person name="Shaikh M.A."/>
            <person name="Suttiyut T."/>
            <person name="Ogas R."/>
            <person name="Tomko P."/>
            <person name="Gavelis G."/>
            <person name="Widhalm J.R."/>
            <person name="Wisecaver J.H."/>
        </authorList>
    </citation>
    <scope>NUCLEOTIDE SEQUENCE</scope>
    <source>
        <strain evidence="2">ECLA1</strain>
    </source>
</reference>
<accession>A0AAE1CWS2</accession>
<evidence type="ECO:0000313" key="3">
    <source>
        <dbReference type="Proteomes" id="UP001283361"/>
    </source>
</evidence>
<feature type="region of interest" description="Disordered" evidence="1">
    <location>
        <begin position="65"/>
        <end position="98"/>
    </location>
</feature>
<proteinExistence type="predicted"/>
<keyword evidence="3" id="KW-1185">Reference proteome</keyword>
<dbReference type="EMBL" id="JAWDGP010006374">
    <property type="protein sequence ID" value="KAK3742144.1"/>
    <property type="molecule type" value="Genomic_DNA"/>
</dbReference>
<sequence>MLMCGLYETIHRYIYRQLNCPQRLWTLSFSSLQAQFNPRSDSKFPPHVSLFIKYVRAPDKSVCCRHKEEDDDGGEDKDSDGNVGESDDIWGRKRGKWW</sequence>
<evidence type="ECO:0000256" key="1">
    <source>
        <dbReference type="SAM" id="MobiDB-lite"/>
    </source>
</evidence>
<gene>
    <name evidence="2" type="ORF">RRG08_008545</name>
</gene>
<protein>
    <submittedName>
        <fullName evidence="2">Uncharacterized protein</fullName>
    </submittedName>
</protein>
<organism evidence="2 3">
    <name type="scientific">Elysia crispata</name>
    <name type="common">lettuce slug</name>
    <dbReference type="NCBI Taxonomy" id="231223"/>
    <lineage>
        <taxon>Eukaryota</taxon>
        <taxon>Metazoa</taxon>
        <taxon>Spiralia</taxon>
        <taxon>Lophotrochozoa</taxon>
        <taxon>Mollusca</taxon>
        <taxon>Gastropoda</taxon>
        <taxon>Heterobranchia</taxon>
        <taxon>Euthyneura</taxon>
        <taxon>Panpulmonata</taxon>
        <taxon>Sacoglossa</taxon>
        <taxon>Placobranchoidea</taxon>
        <taxon>Plakobranchidae</taxon>
        <taxon>Elysia</taxon>
    </lineage>
</organism>
<comment type="caution">
    <text evidence="2">The sequence shown here is derived from an EMBL/GenBank/DDBJ whole genome shotgun (WGS) entry which is preliminary data.</text>
</comment>
<name>A0AAE1CWS2_9GAST</name>